<evidence type="ECO:0000256" key="2">
    <source>
        <dbReference type="ARBA" id="ARBA00022448"/>
    </source>
</evidence>
<dbReference type="InterPro" id="IPR003439">
    <property type="entry name" value="ABC_transporter-like_ATP-bd"/>
</dbReference>
<reference evidence="18 19" key="1">
    <citation type="journal article" date="2014" name="Front. Microbiol.">
        <title>Population and genomic analysis of the genus Halorubrum.</title>
        <authorList>
            <person name="Fullmer M.S."/>
            <person name="Soucy S.M."/>
            <person name="Swithers K.S."/>
            <person name="Makkay A.M."/>
            <person name="Wheeler R."/>
            <person name="Ventosa A."/>
            <person name="Gogarten J.P."/>
            <person name="Papke R.T."/>
        </authorList>
    </citation>
    <scope>NUCLEOTIDE SEQUENCE [LARGE SCALE GENOMIC DNA]</scope>
    <source>
        <strain evidence="18 19">Cb34</strain>
    </source>
</reference>
<dbReference type="GO" id="GO:0016887">
    <property type="term" value="F:ATP hydrolysis activity"/>
    <property type="evidence" value="ECO:0007669"/>
    <property type="project" value="InterPro"/>
</dbReference>
<dbReference type="GO" id="GO:0043190">
    <property type="term" value="C:ATP-binding cassette (ABC) transporter complex"/>
    <property type="evidence" value="ECO:0007669"/>
    <property type="project" value="InterPro"/>
</dbReference>
<gene>
    <name evidence="18" type="ORF">DJ70_10275</name>
</gene>
<dbReference type="GO" id="GO:1901238">
    <property type="term" value="F:ABC-type tungstate transporter activity"/>
    <property type="evidence" value="ECO:0007669"/>
    <property type="project" value="UniProtKB-EC"/>
</dbReference>
<evidence type="ECO:0000259" key="17">
    <source>
        <dbReference type="PROSITE" id="PS50893"/>
    </source>
</evidence>
<evidence type="ECO:0000256" key="14">
    <source>
        <dbReference type="ARBA" id="ARBA00061029"/>
    </source>
</evidence>
<name>A0A256IHN0_9EURY</name>
<dbReference type="SUPFAM" id="SSF50331">
    <property type="entry name" value="MOP-like"/>
    <property type="match status" value="1"/>
</dbReference>
<dbReference type="SUPFAM" id="SSF52540">
    <property type="entry name" value="P-loop containing nucleoside triphosphate hydrolases"/>
    <property type="match status" value="1"/>
</dbReference>
<dbReference type="InterPro" id="IPR027417">
    <property type="entry name" value="P-loop_NTPase"/>
</dbReference>
<dbReference type="EMBL" id="NHPJ01000094">
    <property type="protein sequence ID" value="OYR56068.1"/>
    <property type="molecule type" value="Genomic_DNA"/>
</dbReference>
<proteinExistence type="inferred from homology"/>
<keyword evidence="4" id="KW-0547">Nucleotide-binding</keyword>
<evidence type="ECO:0000256" key="11">
    <source>
        <dbReference type="ARBA" id="ARBA00050355"/>
    </source>
</evidence>
<dbReference type="EC" id="7.3.2.6" evidence="8"/>
<comment type="subunit">
    <text evidence="7">The complex is composed of two ATP-binding proteins (WtpC), two transmembrane proteins (WtpB) and a solute-binding protein (WtpA).</text>
</comment>
<dbReference type="OrthoDB" id="18368at2157"/>
<dbReference type="InterPro" id="IPR050093">
    <property type="entry name" value="ABC_SmlMolc_Importer"/>
</dbReference>
<evidence type="ECO:0000256" key="13">
    <source>
        <dbReference type="ARBA" id="ARBA00053454"/>
    </source>
</evidence>
<comment type="similarity">
    <text evidence="6">Belongs to the ABC transporter superfamily. Sulfate/tungstate importer (TC 3.A.1.6) family.</text>
</comment>
<evidence type="ECO:0000256" key="7">
    <source>
        <dbReference type="ARBA" id="ARBA00038781"/>
    </source>
</evidence>
<keyword evidence="2" id="KW-0813">Transport</keyword>
<protein>
    <recommendedName>
        <fullName evidence="9">Molybdate/tungstate import ATP-binding protein WtpC</fullName>
        <ecNumber evidence="8">7.3.2.6</ecNumber>
        <ecNumber evidence="16">7.5.2.13</ecNumber>
    </recommendedName>
</protein>
<dbReference type="InterPro" id="IPR008995">
    <property type="entry name" value="Mo/tungstate-bd_C_term_dom"/>
</dbReference>
<dbReference type="InterPro" id="IPR013611">
    <property type="entry name" value="Transp-assoc_OB_typ2"/>
</dbReference>
<evidence type="ECO:0000256" key="4">
    <source>
        <dbReference type="ARBA" id="ARBA00022741"/>
    </source>
</evidence>
<comment type="catalytic activity">
    <reaction evidence="10">
        <text>tungstate(in) + ATP + H2O = tungstate(out) + ADP + phosphate + H(+)</text>
        <dbReference type="Rhea" id="RHEA:35027"/>
        <dbReference type="ChEBI" id="CHEBI:15377"/>
        <dbReference type="ChEBI" id="CHEBI:15378"/>
        <dbReference type="ChEBI" id="CHEBI:30616"/>
        <dbReference type="ChEBI" id="CHEBI:43474"/>
        <dbReference type="ChEBI" id="CHEBI:46502"/>
        <dbReference type="ChEBI" id="CHEBI:456216"/>
        <dbReference type="EC" id="7.3.2.6"/>
    </reaction>
</comment>
<evidence type="ECO:0000256" key="5">
    <source>
        <dbReference type="ARBA" id="ARBA00022840"/>
    </source>
</evidence>
<evidence type="ECO:0000256" key="8">
    <source>
        <dbReference type="ARBA" id="ARBA00039025"/>
    </source>
</evidence>
<dbReference type="EC" id="7.5.2.13" evidence="16"/>
<dbReference type="Pfam" id="PF08402">
    <property type="entry name" value="TOBE_2"/>
    <property type="match status" value="1"/>
</dbReference>
<evidence type="ECO:0000313" key="19">
    <source>
        <dbReference type="Proteomes" id="UP000216308"/>
    </source>
</evidence>
<dbReference type="InterPro" id="IPR003593">
    <property type="entry name" value="AAA+_ATPase"/>
</dbReference>
<comment type="subunit">
    <text evidence="15">The complex is composed of two ATP-binding proteins (XacJ and XacK), two transmembrane proteins (XacH and XacI) and a solute-binding protein (XacG).</text>
</comment>
<evidence type="ECO:0000256" key="16">
    <source>
        <dbReference type="ARBA" id="ARBA00066315"/>
    </source>
</evidence>
<comment type="catalytic activity">
    <reaction evidence="12">
        <text>L-arabinose(out) + ATP + H2O = L-arabinose(in) + ADP + phosphate + H(+)</text>
        <dbReference type="Rhea" id="RHEA:30007"/>
        <dbReference type="ChEBI" id="CHEBI:15377"/>
        <dbReference type="ChEBI" id="CHEBI:15378"/>
        <dbReference type="ChEBI" id="CHEBI:17535"/>
        <dbReference type="ChEBI" id="CHEBI:30616"/>
        <dbReference type="ChEBI" id="CHEBI:43474"/>
        <dbReference type="ChEBI" id="CHEBI:456216"/>
        <dbReference type="EC" id="7.5.2.13"/>
    </reaction>
    <physiologicalReaction direction="left-to-right" evidence="12">
        <dbReference type="Rhea" id="RHEA:30008"/>
    </physiologicalReaction>
</comment>
<dbReference type="SMART" id="SM00382">
    <property type="entry name" value="AAA"/>
    <property type="match status" value="1"/>
</dbReference>
<feature type="domain" description="ABC transporter" evidence="17">
    <location>
        <begin position="15"/>
        <end position="254"/>
    </location>
</feature>
<keyword evidence="19" id="KW-1185">Reference proteome</keyword>
<dbReference type="Pfam" id="PF00005">
    <property type="entry name" value="ABC_tran"/>
    <property type="match status" value="1"/>
</dbReference>
<dbReference type="Gene3D" id="3.40.50.300">
    <property type="entry name" value="P-loop containing nucleotide triphosphate hydrolases"/>
    <property type="match status" value="1"/>
</dbReference>
<evidence type="ECO:0000256" key="1">
    <source>
        <dbReference type="ARBA" id="ARBA00004202"/>
    </source>
</evidence>
<evidence type="ECO:0000256" key="9">
    <source>
        <dbReference type="ARBA" id="ARBA00041133"/>
    </source>
</evidence>
<dbReference type="GO" id="GO:0005524">
    <property type="term" value="F:ATP binding"/>
    <property type="evidence" value="ECO:0007669"/>
    <property type="project" value="UniProtKB-KW"/>
</dbReference>
<keyword evidence="3" id="KW-0500">Molybdenum</keyword>
<dbReference type="FunFam" id="3.40.50.300:FF:000042">
    <property type="entry name" value="Maltose/maltodextrin ABC transporter, ATP-binding protein"/>
    <property type="match status" value="1"/>
</dbReference>
<dbReference type="AlphaFoldDB" id="A0A256IHN0"/>
<dbReference type="PROSITE" id="PS50893">
    <property type="entry name" value="ABC_TRANSPORTER_2"/>
    <property type="match status" value="1"/>
</dbReference>
<evidence type="ECO:0000256" key="6">
    <source>
        <dbReference type="ARBA" id="ARBA00038307"/>
    </source>
</evidence>
<comment type="similarity">
    <text evidence="14">Belongs to the ABC transporter superfamily. Carbohydrate uptake transporter-1 (CUT1) (TC 3.A.1.1) family.</text>
</comment>
<evidence type="ECO:0000313" key="18">
    <source>
        <dbReference type="EMBL" id="OYR56068.1"/>
    </source>
</evidence>
<comment type="subcellular location">
    <subcellularLocation>
        <location evidence="1">Cell membrane</location>
        <topology evidence="1">Peripheral membrane protein</topology>
    </subcellularLocation>
</comment>
<dbReference type="PROSITE" id="PS00211">
    <property type="entry name" value="ABC_TRANSPORTER_1"/>
    <property type="match status" value="1"/>
</dbReference>
<evidence type="ECO:0000256" key="12">
    <source>
        <dbReference type="ARBA" id="ARBA00051890"/>
    </source>
</evidence>
<dbReference type="PANTHER" id="PTHR42781">
    <property type="entry name" value="SPERMIDINE/PUTRESCINE IMPORT ATP-BINDING PROTEIN POTA"/>
    <property type="match status" value="1"/>
</dbReference>
<dbReference type="InterPro" id="IPR017871">
    <property type="entry name" value="ABC_transporter-like_CS"/>
</dbReference>
<dbReference type="Gene3D" id="2.40.50.100">
    <property type="match status" value="1"/>
</dbReference>
<comment type="caution">
    <text evidence="18">The sequence shown here is derived from an EMBL/GenBank/DDBJ whole genome shotgun (WGS) entry which is preliminary data.</text>
</comment>
<comment type="function">
    <text evidence="13">Part of the ABC transporter complex XacGHIJK involved in the uptake of xylose and arabinose. Responsible for energy coupling to the transport system.</text>
</comment>
<evidence type="ECO:0000256" key="10">
    <source>
        <dbReference type="ARBA" id="ARBA00047936"/>
    </source>
</evidence>
<keyword evidence="5 18" id="KW-0067">ATP-binding</keyword>
<dbReference type="RefSeq" id="WP_094532706.1">
    <property type="nucleotide sequence ID" value="NZ_NHPJ01000094.1"/>
</dbReference>
<dbReference type="PANTHER" id="PTHR42781:SF4">
    <property type="entry name" value="SPERMIDINE_PUTRESCINE IMPORT ATP-BINDING PROTEIN POTA"/>
    <property type="match status" value="1"/>
</dbReference>
<evidence type="ECO:0000256" key="3">
    <source>
        <dbReference type="ARBA" id="ARBA00022505"/>
    </source>
</evidence>
<comment type="catalytic activity">
    <reaction evidence="11">
        <text>D-xylose(out) + ATP + H2O = D-xylose(in) + ADP + phosphate + H(+)</text>
        <dbReference type="Rhea" id="RHEA:29899"/>
        <dbReference type="ChEBI" id="CHEBI:15377"/>
        <dbReference type="ChEBI" id="CHEBI:15378"/>
        <dbReference type="ChEBI" id="CHEBI:30616"/>
        <dbReference type="ChEBI" id="CHEBI:43474"/>
        <dbReference type="ChEBI" id="CHEBI:53455"/>
        <dbReference type="ChEBI" id="CHEBI:456216"/>
        <dbReference type="EC" id="7.5.2.13"/>
    </reaction>
    <physiologicalReaction direction="left-to-right" evidence="11">
        <dbReference type="Rhea" id="RHEA:29900"/>
    </physiologicalReaction>
</comment>
<dbReference type="Proteomes" id="UP000216308">
    <property type="component" value="Unassembled WGS sequence"/>
</dbReference>
<evidence type="ECO:0000256" key="15">
    <source>
        <dbReference type="ARBA" id="ARBA00065962"/>
    </source>
</evidence>
<sequence>MASQGKTATSDETLVELDDVRKEFGDLVAVEGIDFTVRQGEFFTLVGPSGCGKTTTLRMISGFEHPTDGEVRIGGQSMASVPPEARDTNLVFQHLSLFPHLTVAENTGYGLKKKGLPGTHDDDRSEEKIREERISEYLDLVDLSGFEDRNPTELSGGQQQRVALARALVNEPAVLLLDEPLSSLDRKLRKLMQVELRKIHEKTQGAFFYVTHDQEVAMTLSDRIAVMNEGHIEQIGSPEEIYREPATPFVANFIGDTNLFDAEIREQDGAMVAEVGGEEGFTVPASGSARETTVSIRPEDFEIGESGAISGTVRERYFQGDQTNYVVEPDAALDEIQAVIQGRQTDISVGDRTALEIVEGAPVVF</sequence>
<organism evidence="18 19">
    <name type="scientific">Halorubrum halodurans</name>
    <dbReference type="NCBI Taxonomy" id="1383851"/>
    <lineage>
        <taxon>Archaea</taxon>
        <taxon>Methanobacteriati</taxon>
        <taxon>Methanobacteriota</taxon>
        <taxon>Stenosarchaea group</taxon>
        <taxon>Halobacteria</taxon>
        <taxon>Halobacteriales</taxon>
        <taxon>Haloferacaceae</taxon>
        <taxon>Halorubrum</taxon>
    </lineage>
</organism>
<accession>A0A256IHN0</accession>